<dbReference type="AlphaFoldDB" id="A0A9N9BSY0"/>
<keyword evidence="2" id="KW-1185">Reference proteome</keyword>
<sequence length="173" mass="19945">MTRGPSFGLCFAPWPRKFLAKDASIEWLDATDALYWKTEENNESYTGKIVTLYQVCFFDVQTTFNKVAPGIYDVIWRLKVHPEHEGLVGLKFSVEVTEKVKNAPSGFKGYNKTEIHDANEALFKDLASKYRWVDLTLPFNLEIPEERLIGSESTWYDVEVKVFDHSGIWKKGL</sequence>
<name>A0A9N9BSY0_9GLOM</name>
<evidence type="ECO:0000313" key="2">
    <source>
        <dbReference type="Proteomes" id="UP000789831"/>
    </source>
</evidence>
<gene>
    <name evidence="1" type="ORF">AGERDE_LOCUS7936</name>
</gene>
<evidence type="ECO:0000313" key="1">
    <source>
        <dbReference type="EMBL" id="CAG8577108.1"/>
    </source>
</evidence>
<accession>A0A9N9BSY0</accession>
<reference evidence="1" key="1">
    <citation type="submission" date="2021-06" db="EMBL/GenBank/DDBJ databases">
        <authorList>
            <person name="Kallberg Y."/>
            <person name="Tangrot J."/>
            <person name="Rosling A."/>
        </authorList>
    </citation>
    <scope>NUCLEOTIDE SEQUENCE</scope>
    <source>
        <strain evidence="1">MT106</strain>
    </source>
</reference>
<organism evidence="1 2">
    <name type="scientific">Ambispora gerdemannii</name>
    <dbReference type="NCBI Taxonomy" id="144530"/>
    <lineage>
        <taxon>Eukaryota</taxon>
        <taxon>Fungi</taxon>
        <taxon>Fungi incertae sedis</taxon>
        <taxon>Mucoromycota</taxon>
        <taxon>Glomeromycotina</taxon>
        <taxon>Glomeromycetes</taxon>
        <taxon>Archaeosporales</taxon>
        <taxon>Ambisporaceae</taxon>
        <taxon>Ambispora</taxon>
    </lineage>
</organism>
<proteinExistence type="predicted"/>
<protein>
    <submittedName>
        <fullName evidence="1">851_t:CDS:1</fullName>
    </submittedName>
</protein>
<dbReference type="InterPro" id="IPR025886">
    <property type="entry name" value="PP2-like"/>
</dbReference>
<dbReference type="OrthoDB" id="9970274at2759"/>
<dbReference type="EMBL" id="CAJVPL010001554">
    <property type="protein sequence ID" value="CAG8577108.1"/>
    <property type="molecule type" value="Genomic_DNA"/>
</dbReference>
<comment type="caution">
    <text evidence="1">The sequence shown here is derived from an EMBL/GenBank/DDBJ whole genome shotgun (WGS) entry which is preliminary data.</text>
</comment>
<dbReference type="Proteomes" id="UP000789831">
    <property type="component" value="Unassembled WGS sequence"/>
</dbReference>
<dbReference type="Pfam" id="PF14299">
    <property type="entry name" value="PP2"/>
    <property type="match status" value="1"/>
</dbReference>